<keyword evidence="6 10" id="KW-0472">Membrane</keyword>
<evidence type="ECO:0000256" key="7">
    <source>
        <dbReference type="ARBA" id="ARBA00023170"/>
    </source>
</evidence>
<dbReference type="GeneID" id="112909749"/>
<name>A0A3Q7R5Z9_VULVU</name>
<keyword evidence="12" id="KW-1185">Reference proteome</keyword>
<feature type="transmembrane region" description="Helical" evidence="10">
    <location>
        <begin position="237"/>
        <end position="260"/>
    </location>
</feature>
<evidence type="ECO:0000256" key="3">
    <source>
        <dbReference type="ARBA" id="ARBA00022692"/>
    </source>
</evidence>
<dbReference type="InterPro" id="IPR017452">
    <property type="entry name" value="GPCR_Rhodpsn_7TM"/>
</dbReference>
<evidence type="ECO:0000256" key="9">
    <source>
        <dbReference type="RuleBase" id="RU000688"/>
    </source>
</evidence>
<keyword evidence="3 9" id="KW-0812">Transmembrane</keyword>
<dbReference type="Pfam" id="PF13853">
    <property type="entry name" value="7tm_4"/>
    <property type="match status" value="1"/>
</dbReference>
<keyword evidence="8 9" id="KW-0807">Transducer</keyword>
<accession>A0A3Q7R5Z9</accession>
<dbReference type="CDD" id="cd15234">
    <property type="entry name" value="7tmA_OR7-like"/>
    <property type="match status" value="1"/>
</dbReference>
<dbReference type="GO" id="GO:0004984">
    <property type="term" value="F:olfactory receptor activity"/>
    <property type="evidence" value="ECO:0007669"/>
    <property type="project" value="InterPro"/>
</dbReference>
<dbReference type="PROSITE" id="PS50262">
    <property type="entry name" value="G_PROTEIN_RECEP_F1_2"/>
    <property type="match status" value="1"/>
</dbReference>
<feature type="transmembrane region" description="Helical" evidence="10">
    <location>
        <begin position="91"/>
        <end position="110"/>
    </location>
</feature>
<dbReference type="PRINTS" id="PR00245">
    <property type="entry name" value="OLFACTORYR"/>
</dbReference>
<dbReference type="PANTHER" id="PTHR48001">
    <property type="entry name" value="OLFACTORY RECEPTOR"/>
    <property type="match status" value="1"/>
</dbReference>
<proteinExistence type="inferred from homology"/>
<evidence type="ECO:0000256" key="5">
    <source>
        <dbReference type="ARBA" id="ARBA00023040"/>
    </source>
</evidence>
<keyword evidence="10" id="KW-0716">Sensory transduction</keyword>
<evidence type="ECO:0000256" key="8">
    <source>
        <dbReference type="ARBA" id="ARBA00023224"/>
    </source>
</evidence>
<comment type="subcellular location">
    <subcellularLocation>
        <location evidence="10">Cell membrane</location>
        <topology evidence="10">Multi-pass membrane protein</topology>
    </subcellularLocation>
    <subcellularLocation>
        <location evidence="2">Membrane</location>
        <topology evidence="2">Multi-pass membrane protein</topology>
    </subcellularLocation>
</comment>
<evidence type="ECO:0000313" key="12">
    <source>
        <dbReference type="Proteomes" id="UP001652641"/>
    </source>
</evidence>
<evidence type="ECO:0000256" key="10">
    <source>
        <dbReference type="RuleBase" id="RU363047"/>
    </source>
</evidence>
<feature type="domain" description="G-protein coupled receptors family 1 profile" evidence="11">
    <location>
        <begin position="41"/>
        <end position="290"/>
    </location>
</feature>
<keyword evidence="7 9" id="KW-0675">Receptor</keyword>
<comment type="function">
    <text evidence="1">Putative odorant or sperm cell receptor.</text>
</comment>
<keyword evidence="5 9" id="KW-0297">G-protein coupled receptor</keyword>
<evidence type="ECO:0000256" key="1">
    <source>
        <dbReference type="ARBA" id="ARBA00003929"/>
    </source>
</evidence>
<feature type="transmembrane region" description="Helical" evidence="10">
    <location>
        <begin position="130"/>
        <end position="154"/>
    </location>
</feature>
<dbReference type="GO" id="GO:0005886">
    <property type="term" value="C:plasma membrane"/>
    <property type="evidence" value="ECO:0007669"/>
    <property type="project" value="UniProtKB-SubCell"/>
</dbReference>
<protein>
    <recommendedName>
        <fullName evidence="10">Olfactory receptor</fullName>
    </recommendedName>
</protein>
<feature type="transmembrane region" description="Helical" evidence="10">
    <location>
        <begin position="197"/>
        <end position="216"/>
    </location>
</feature>
<evidence type="ECO:0000256" key="4">
    <source>
        <dbReference type="ARBA" id="ARBA00022989"/>
    </source>
</evidence>
<reference key="1">
    <citation type="submission" date="2019-01" db="UniProtKB">
        <authorList>
            <consortium name="RefSeq"/>
        </authorList>
    </citation>
    <scope>IDENTIFICATION</scope>
</reference>
<organism evidence="12 13">
    <name type="scientific">Vulpes vulpes</name>
    <name type="common">Red fox</name>
    <dbReference type="NCBI Taxonomy" id="9627"/>
    <lineage>
        <taxon>Eukaryota</taxon>
        <taxon>Metazoa</taxon>
        <taxon>Chordata</taxon>
        <taxon>Craniata</taxon>
        <taxon>Vertebrata</taxon>
        <taxon>Euteleostomi</taxon>
        <taxon>Mammalia</taxon>
        <taxon>Eutheria</taxon>
        <taxon>Laurasiatheria</taxon>
        <taxon>Carnivora</taxon>
        <taxon>Caniformia</taxon>
        <taxon>Canidae</taxon>
        <taxon>Vulpes</taxon>
    </lineage>
</organism>
<dbReference type="InterPro" id="IPR000725">
    <property type="entry name" value="Olfact_rcpt"/>
</dbReference>
<dbReference type="PRINTS" id="PR00237">
    <property type="entry name" value="GPCRRHODOPSN"/>
</dbReference>
<dbReference type="Proteomes" id="UP001652641">
    <property type="component" value="Chromosome 9"/>
</dbReference>
<keyword evidence="10" id="KW-0552">Olfaction</keyword>
<evidence type="ECO:0000256" key="2">
    <source>
        <dbReference type="ARBA" id="ARBA00004141"/>
    </source>
</evidence>
<evidence type="ECO:0000256" key="6">
    <source>
        <dbReference type="ARBA" id="ARBA00023136"/>
    </source>
</evidence>
<sequence>MEPRNDTHVSDFLLMRVTENPELQFPLFILFLSMYLVTILGNLLIILAVIYDSHLHTPMYFFLSNLSINDICLSTTTIPKMLVNIQTQNQSIAYTGCLAQICFVLIFASLESSLLSVMAYDRYVAICHPLRYTVIMNSHLCGLLILLPLFIIIVDALMHSLMVLHLSFCTDLEIPLFFCEVVQVIKIACSDTLINNILIYFATSIFGGIPLCGIIFSYTQIVSSVLRMPSAGTKYKAFSTCGSHLSVVSLFYGTGLGVYISSALTSSSRNTAVVSMMYTVVPQMMNPFIYSLRNRDMKGALRKLISRMPSLL</sequence>
<evidence type="ECO:0000313" key="13">
    <source>
        <dbReference type="RefSeq" id="XP_025841579.2"/>
    </source>
</evidence>
<dbReference type="Gene3D" id="1.20.1070.10">
    <property type="entry name" value="Rhodopsin 7-helix transmembrane proteins"/>
    <property type="match status" value="1"/>
</dbReference>
<feature type="transmembrane region" description="Helical" evidence="10">
    <location>
        <begin position="272"/>
        <end position="292"/>
    </location>
</feature>
<dbReference type="KEGG" id="vvp:112909749"/>
<dbReference type="RefSeq" id="XP_025841579.2">
    <property type="nucleotide sequence ID" value="XM_025985794.2"/>
</dbReference>
<dbReference type="GO" id="GO:0004930">
    <property type="term" value="F:G protein-coupled receptor activity"/>
    <property type="evidence" value="ECO:0007669"/>
    <property type="project" value="UniProtKB-KW"/>
</dbReference>
<keyword evidence="4 10" id="KW-1133">Transmembrane helix</keyword>
<gene>
    <name evidence="13" type="primary">LOC112909749</name>
</gene>
<dbReference type="AlphaFoldDB" id="A0A3Q7R5Z9"/>
<dbReference type="PROSITE" id="PS00237">
    <property type="entry name" value="G_PROTEIN_RECEP_F1_1"/>
    <property type="match status" value="1"/>
</dbReference>
<feature type="transmembrane region" description="Helical" evidence="10">
    <location>
        <begin position="25"/>
        <end position="51"/>
    </location>
</feature>
<dbReference type="SUPFAM" id="SSF81321">
    <property type="entry name" value="Family A G protein-coupled receptor-like"/>
    <property type="match status" value="1"/>
</dbReference>
<dbReference type="InterPro" id="IPR000276">
    <property type="entry name" value="GPCR_Rhodpsn"/>
</dbReference>
<keyword evidence="10" id="KW-1003">Cell membrane</keyword>
<evidence type="ECO:0000259" key="11">
    <source>
        <dbReference type="PROSITE" id="PS50262"/>
    </source>
</evidence>
<comment type="similarity">
    <text evidence="9">Belongs to the G-protein coupled receptor 1 family.</text>
</comment>
<reference evidence="13" key="2">
    <citation type="submission" date="2025-08" db="UniProtKB">
        <authorList>
            <consortium name="RefSeq"/>
        </authorList>
    </citation>
    <scope>IDENTIFICATION</scope>
    <source>
        <tissue evidence="13">Cell line</tissue>
    </source>
</reference>